<feature type="domain" description="Histidine kinase" evidence="9">
    <location>
        <begin position="398"/>
        <end position="603"/>
    </location>
</feature>
<dbReference type="Gene3D" id="3.30.450.20">
    <property type="entry name" value="PAS domain"/>
    <property type="match status" value="3"/>
</dbReference>
<dbReference type="InterPro" id="IPR003661">
    <property type="entry name" value="HisK_dim/P_dom"/>
</dbReference>
<dbReference type="PANTHER" id="PTHR43304">
    <property type="entry name" value="PHYTOCHROME-LIKE PROTEIN CPH1"/>
    <property type="match status" value="1"/>
</dbReference>
<keyword evidence="13" id="KW-1185">Reference proteome</keyword>
<dbReference type="InterPro" id="IPR052162">
    <property type="entry name" value="Sensor_kinase/Photoreceptor"/>
</dbReference>
<dbReference type="EC" id="2.7.13.3" evidence="2"/>
<evidence type="ECO:0000256" key="5">
    <source>
        <dbReference type="ARBA" id="ARBA00022741"/>
    </source>
</evidence>
<evidence type="ECO:0000256" key="3">
    <source>
        <dbReference type="ARBA" id="ARBA00022553"/>
    </source>
</evidence>
<accession>A0A316DG87</accession>
<dbReference type="InterPro" id="IPR004358">
    <property type="entry name" value="Sig_transdc_His_kin-like_C"/>
</dbReference>
<proteinExistence type="predicted"/>
<dbReference type="Pfam" id="PF08447">
    <property type="entry name" value="PAS_3"/>
    <property type="match status" value="1"/>
</dbReference>
<evidence type="ECO:0000313" key="12">
    <source>
        <dbReference type="EMBL" id="PWK15583.1"/>
    </source>
</evidence>
<dbReference type="Pfam" id="PF13426">
    <property type="entry name" value="PAS_9"/>
    <property type="match status" value="1"/>
</dbReference>
<evidence type="ECO:0000259" key="11">
    <source>
        <dbReference type="PROSITE" id="PS50113"/>
    </source>
</evidence>
<keyword evidence="4" id="KW-0808">Transferase</keyword>
<dbReference type="SUPFAM" id="SSF55874">
    <property type="entry name" value="ATPase domain of HSP90 chaperone/DNA topoisomerase II/histidine kinase"/>
    <property type="match status" value="1"/>
</dbReference>
<dbReference type="SMART" id="SM00388">
    <property type="entry name" value="HisKA"/>
    <property type="match status" value="1"/>
</dbReference>
<dbReference type="CDD" id="cd00130">
    <property type="entry name" value="PAS"/>
    <property type="match status" value="3"/>
</dbReference>
<evidence type="ECO:0000256" key="7">
    <source>
        <dbReference type="ARBA" id="ARBA00022840"/>
    </source>
</evidence>
<evidence type="ECO:0000256" key="6">
    <source>
        <dbReference type="ARBA" id="ARBA00022777"/>
    </source>
</evidence>
<dbReference type="InterPro" id="IPR005467">
    <property type="entry name" value="His_kinase_dom"/>
</dbReference>
<protein>
    <recommendedName>
        <fullName evidence="2">histidine kinase</fullName>
        <ecNumber evidence="2">2.7.13.3</ecNumber>
    </recommendedName>
</protein>
<keyword evidence="7" id="KW-0067">ATP-binding</keyword>
<dbReference type="Gene3D" id="3.30.565.10">
    <property type="entry name" value="Histidine kinase-like ATPase, C-terminal domain"/>
    <property type="match status" value="1"/>
</dbReference>
<evidence type="ECO:0000259" key="10">
    <source>
        <dbReference type="PROSITE" id="PS50112"/>
    </source>
</evidence>
<evidence type="ECO:0000256" key="8">
    <source>
        <dbReference type="ARBA" id="ARBA00023012"/>
    </source>
</evidence>
<feature type="domain" description="PAC" evidence="11">
    <location>
        <begin position="205"/>
        <end position="257"/>
    </location>
</feature>
<dbReference type="InterPro" id="IPR000700">
    <property type="entry name" value="PAS-assoc_C"/>
</dbReference>
<dbReference type="RefSeq" id="WP_109686767.1">
    <property type="nucleotide sequence ID" value="NZ_QGGL01000003.1"/>
</dbReference>
<dbReference type="Pfam" id="PF00512">
    <property type="entry name" value="HisKA"/>
    <property type="match status" value="1"/>
</dbReference>
<dbReference type="NCBIfam" id="TIGR00229">
    <property type="entry name" value="sensory_box"/>
    <property type="match status" value="3"/>
</dbReference>
<feature type="domain" description="PAC" evidence="11">
    <location>
        <begin position="333"/>
        <end position="385"/>
    </location>
</feature>
<evidence type="ECO:0000256" key="2">
    <source>
        <dbReference type="ARBA" id="ARBA00012438"/>
    </source>
</evidence>
<evidence type="ECO:0000259" key="9">
    <source>
        <dbReference type="PROSITE" id="PS50109"/>
    </source>
</evidence>
<dbReference type="Proteomes" id="UP000245634">
    <property type="component" value="Unassembled WGS sequence"/>
</dbReference>
<keyword evidence="6 12" id="KW-0418">Kinase</keyword>
<feature type="domain" description="PAS" evidence="10">
    <location>
        <begin position="258"/>
        <end position="330"/>
    </location>
</feature>
<dbReference type="InterPro" id="IPR013655">
    <property type="entry name" value="PAS_fold_3"/>
</dbReference>
<dbReference type="InterPro" id="IPR000014">
    <property type="entry name" value="PAS"/>
</dbReference>
<dbReference type="InterPro" id="IPR035965">
    <property type="entry name" value="PAS-like_dom_sf"/>
</dbReference>
<keyword evidence="8" id="KW-0902">Two-component regulatory system</keyword>
<feature type="domain" description="PAS" evidence="10">
    <location>
        <begin position="17"/>
        <end position="82"/>
    </location>
</feature>
<evidence type="ECO:0000256" key="1">
    <source>
        <dbReference type="ARBA" id="ARBA00000085"/>
    </source>
</evidence>
<name>A0A316DG87_9BACL</name>
<dbReference type="SUPFAM" id="SSF47384">
    <property type="entry name" value="Homodimeric domain of signal transducing histidine kinase"/>
    <property type="match status" value="1"/>
</dbReference>
<feature type="domain" description="PAS" evidence="10">
    <location>
        <begin position="135"/>
        <end position="191"/>
    </location>
</feature>
<keyword evidence="5" id="KW-0547">Nucleotide-binding</keyword>
<dbReference type="SMART" id="SM00091">
    <property type="entry name" value="PAS"/>
    <property type="match status" value="3"/>
</dbReference>
<comment type="caution">
    <text evidence="12">The sequence shown here is derived from an EMBL/GenBank/DDBJ whole genome shotgun (WGS) entry which is preliminary data.</text>
</comment>
<dbReference type="InterPro" id="IPR001610">
    <property type="entry name" value="PAC"/>
</dbReference>
<dbReference type="CDD" id="cd00082">
    <property type="entry name" value="HisKA"/>
    <property type="match status" value="1"/>
</dbReference>
<gene>
    <name evidence="12" type="ORF">C7459_103120</name>
</gene>
<dbReference type="CDD" id="cd00075">
    <property type="entry name" value="HATPase"/>
    <property type="match status" value="1"/>
</dbReference>
<dbReference type="SMART" id="SM00086">
    <property type="entry name" value="PAC"/>
    <property type="match status" value="3"/>
</dbReference>
<dbReference type="PROSITE" id="PS50112">
    <property type="entry name" value="PAS"/>
    <property type="match status" value="3"/>
</dbReference>
<dbReference type="Gene3D" id="1.10.287.130">
    <property type="match status" value="1"/>
</dbReference>
<dbReference type="Pfam" id="PF02518">
    <property type="entry name" value="HATPase_c"/>
    <property type="match status" value="1"/>
</dbReference>
<dbReference type="EMBL" id="QGGL01000003">
    <property type="protein sequence ID" value="PWK15583.1"/>
    <property type="molecule type" value="Genomic_DNA"/>
</dbReference>
<evidence type="ECO:0000313" key="13">
    <source>
        <dbReference type="Proteomes" id="UP000245634"/>
    </source>
</evidence>
<dbReference type="PRINTS" id="PR00344">
    <property type="entry name" value="BCTRLSENSOR"/>
</dbReference>
<dbReference type="SMART" id="SM00387">
    <property type="entry name" value="HATPase_c"/>
    <property type="match status" value="1"/>
</dbReference>
<sequence length="608" mass="68232">MNEVAREKITTGFSIHKSLFEYNPDAIFATQVDGTATQVNESALRMTGYSMAELDRLTFHELVAPEDQVRASEAFEKALRGESHQVEIAMVLRNGVQQDVHVTSIPNIEGGEVVGVLYVVRAIMARKQQEEQLRRNEALYQLINDHAQDVISYSTPDGMLRWISPAIHTLLGWEVEEMVGKYSSAIYHPEDWAAFLDHPPAGDVGIFDCRVQHKEGHYLWFETTVKLIRNDAGEIEKVLGIGRNITLRKQAEDNLRATRDRLESFIENHVDSIIILDPECRILRVNAAFEKMFGWSQAEVAKVLLFDLPLVPPEHEAELETIKDLMLAGEPVIGTEAVRMHRDGTPLDVLLSISPHRDEAGHIAGYSFTIRDITDRKRTEELLLQSEKLNIAGQLAAGVAHEIRNPLTALVGFVQLMQQGMSNPKYLEIMSAELKRIETIVSELLVLSKPQAMTYKPKKLADILQHVVTLIETQAIIHNVQVLPSFDPDELPALECDENQLKQVFINFLQNAIDAMPHGGDIHIEVERTALHEVLIHIRDQGIGIPPERIEKLGEPFYTTKEKGTGLGLMISKRIIDHHNGSMQIDSEVDVGTTISVRLPCFLQGGIV</sequence>
<dbReference type="InterPro" id="IPR036097">
    <property type="entry name" value="HisK_dim/P_sf"/>
</dbReference>
<dbReference type="PROSITE" id="PS50113">
    <property type="entry name" value="PAC"/>
    <property type="match status" value="2"/>
</dbReference>
<organism evidence="12 13">
    <name type="scientific">Tumebacillus permanentifrigoris</name>
    <dbReference type="NCBI Taxonomy" id="378543"/>
    <lineage>
        <taxon>Bacteria</taxon>
        <taxon>Bacillati</taxon>
        <taxon>Bacillota</taxon>
        <taxon>Bacilli</taxon>
        <taxon>Bacillales</taxon>
        <taxon>Alicyclobacillaceae</taxon>
        <taxon>Tumebacillus</taxon>
    </lineage>
</organism>
<dbReference type="GO" id="GO:0005524">
    <property type="term" value="F:ATP binding"/>
    <property type="evidence" value="ECO:0007669"/>
    <property type="project" value="UniProtKB-KW"/>
</dbReference>
<comment type="catalytic activity">
    <reaction evidence="1">
        <text>ATP + protein L-histidine = ADP + protein N-phospho-L-histidine.</text>
        <dbReference type="EC" id="2.7.13.3"/>
    </reaction>
</comment>
<reference evidence="12 13" key="1">
    <citation type="submission" date="2018-05" db="EMBL/GenBank/DDBJ databases">
        <title>Genomic Encyclopedia of Type Strains, Phase IV (KMG-IV): sequencing the most valuable type-strain genomes for metagenomic binning, comparative biology and taxonomic classification.</title>
        <authorList>
            <person name="Goeker M."/>
        </authorList>
    </citation>
    <scope>NUCLEOTIDE SEQUENCE [LARGE SCALE GENOMIC DNA]</scope>
    <source>
        <strain evidence="12 13">DSM 18773</strain>
    </source>
</reference>
<dbReference type="SUPFAM" id="SSF55785">
    <property type="entry name" value="PYP-like sensor domain (PAS domain)"/>
    <property type="match status" value="3"/>
</dbReference>
<dbReference type="OrthoDB" id="9815750at2"/>
<dbReference type="InterPro" id="IPR036890">
    <property type="entry name" value="HATPase_C_sf"/>
</dbReference>
<dbReference type="PROSITE" id="PS50109">
    <property type="entry name" value="HIS_KIN"/>
    <property type="match status" value="1"/>
</dbReference>
<dbReference type="PANTHER" id="PTHR43304:SF1">
    <property type="entry name" value="PAC DOMAIN-CONTAINING PROTEIN"/>
    <property type="match status" value="1"/>
</dbReference>
<evidence type="ECO:0000256" key="4">
    <source>
        <dbReference type="ARBA" id="ARBA00022679"/>
    </source>
</evidence>
<dbReference type="AlphaFoldDB" id="A0A316DG87"/>
<keyword evidence="3" id="KW-0597">Phosphoprotein</keyword>
<dbReference type="Pfam" id="PF08448">
    <property type="entry name" value="PAS_4"/>
    <property type="match status" value="1"/>
</dbReference>
<dbReference type="GO" id="GO:0000155">
    <property type="term" value="F:phosphorelay sensor kinase activity"/>
    <property type="evidence" value="ECO:0007669"/>
    <property type="project" value="InterPro"/>
</dbReference>
<dbReference type="InterPro" id="IPR013656">
    <property type="entry name" value="PAS_4"/>
</dbReference>
<dbReference type="InterPro" id="IPR003594">
    <property type="entry name" value="HATPase_dom"/>
</dbReference>